<feature type="region of interest" description="Disordered" evidence="8">
    <location>
        <begin position="1"/>
        <end position="20"/>
    </location>
</feature>
<comment type="similarity">
    <text evidence="4">Belongs to the CDIP1/LITAF family.</text>
</comment>
<evidence type="ECO:0000256" key="3">
    <source>
        <dbReference type="ARBA" id="ARBA00004630"/>
    </source>
</evidence>
<accession>A0A8K0GGC9</accession>
<dbReference type="GO" id="GO:0005765">
    <property type="term" value="C:lysosomal membrane"/>
    <property type="evidence" value="ECO:0007669"/>
    <property type="project" value="UniProtKB-SubCell"/>
</dbReference>
<dbReference type="PANTHER" id="PTHR23292">
    <property type="entry name" value="LIPOPOLYSACCHARIDE-INDUCED TUMOR NECROSIS FACTOR-ALPHA FACTOR"/>
    <property type="match status" value="1"/>
</dbReference>
<reference evidence="10" key="1">
    <citation type="submission" date="2019-08" db="EMBL/GenBank/DDBJ databases">
        <title>The genome of the North American firefly Photinus pyralis.</title>
        <authorList>
            <consortium name="Photinus pyralis genome working group"/>
            <person name="Fallon T.R."/>
            <person name="Sander Lower S.E."/>
            <person name="Weng J.-K."/>
        </authorList>
    </citation>
    <scope>NUCLEOTIDE SEQUENCE</scope>
    <source>
        <strain evidence="10">TRF0915ILg1</strain>
        <tissue evidence="10">Whole body</tissue>
    </source>
</reference>
<keyword evidence="5" id="KW-0479">Metal-binding</keyword>
<dbReference type="GO" id="GO:0031902">
    <property type="term" value="C:late endosome membrane"/>
    <property type="evidence" value="ECO:0007669"/>
    <property type="project" value="UniProtKB-SubCell"/>
</dbReference>
<dbReference type="AlphaFoldDB" id="A0A8K0GGC9"/>
<dbReference type="Pfam" id="PF10601">
    <property type="entry name" value="zf-LITAF-like"/>
    <property type="match status" value="1"/>
</dbReference>
<protein>
    <recommendedName>
        <fullName evidence="9">LITAF domain-containing protein</fullName>
    </recommendedName>
</protein>
<evidence type="ECO:0000256" key="4">
    <source>
        <dbReference type="ARBA" id="ARBA00005975"/>
    </source>
</evidence>
<dbReference type="InterPro" id="IPR037519">
    <property type="entry name" value="LITAF_fam"/>
</dbReference>
<sequence>MEKRGLPEYSPPGIAPPPNYSPAVPIPEVVPPPGPSTSCPAPIPEPVFGPNPQRVTCPSCRSSITTRVEAESSTRTHIIAALLCLVSCCCLPYLIDSCKNKNHYCPSCGAYLGAYTN</sequence>
<organism evidence="10 11">
    <name type="scientific">Ignelater luminosus</name>
    <name type="common">Cucubano</name>
    <name type="synonym">Pyrophorus luminosus</name>
    <dbReference type="NCBI Taxonomy" id="2038154"/>
    <lineage>
        <taxon>Eukaryota</taxon>
        <taxon>Metazoa</taxon>
        <taxon>Ecdysozoa</taxon>
        <taxon>Arthropoda</taxon>
        <taxon>Hexapoda</taxon>
        <taxon>Insecta</taxon>
        <taxon>Pterygota</taxon>
        <taxon>Neoptera</taxon>
        <taxon>Endopterygota</taxon>
        <taxon>Coleoptera</taxon>
        <taxon>Polyphaga</taxon>
        <taxon>Elateriformia</taxon>
        <taxon>Elateroidea</taxon>
        <taxon>Elateridae</taxon>
        <taxon>Agrypninae</taxon>
        <taxon>Pyrophorini</taxon>
        <taxon>Ignelater</taxon>
    </lineage>
</organism>
<comment type="caution">
    <text evidence="10">The sequence shown here is derived from an EMBL/GenBank/DDBJ whole genome shotgun (WGS) entry which is preliminary data.</text>
</comment>
<dbReference type="Proteomes" id="UP000801492">
    <property type="component" value="Unassembled WGS sequence"/>
</dbReference>
<dbReference type="PANTHER" id="PTHR23292:SF14">
    <property type="entry name" value="FI16615P1-RELATED"/>
    <property type="match status" value="1"/>
</dbReference>
<keyword evidence="11" id="KW-1185">Reference proteome</keyword>
<evidence type="ECO:0000256" key="8">
    <source>
        <dbReference type="SAM" id="MobiDB-lite"/>
    </source>
</evidence>
<evidence type="ECO:0000256" key="1">
    <source>
        <dbReference type="ARBA" id="ARBA00004414"/>
    </source>
</evidence>
<evidence type="ECO:0000313" key="11">
    <source>
        <dbReference type="Proteomes" id="UP000801492"/>
    </source>
</evidence>
<dbReference type="PROSITE" id="PS51837">
    <property type="entry name" value="LITAF"/>
    <property type="match status" value="1"/>
</dbReference>
<evidence type="ECO:0000259" key="9">
    <source>
        <dbReference type="PROSITE" id="PS51837"/>
    </source>
</evidence>
<evidence type="ECO:0000256" key="5">
    <source>
        <dbReference type="ARBA" id="ARBA00022723"/>
    </source>
</evidence>
<evidence type="ECO:0000256" key="7">
    <source>
        <dbReference type="ARBA" id="ARBA00023136"/>
    </source>
</evidence>
<dbReference type="GO" id="GO:0008270">
    <property type="term" value="F:zinc ion binding"/>
    <property type="evidence" value="ECO:0007669"/>
    <property type="project" value="TreeGrafter"/>
</dbReference>
<proteinExistence type="inferred from homology"/>
<dbReference type="SMART" id="SM00714">
    <property type="entry name" value="LITAF"/>
    <property type="match status" value="1"/>
</dbReference>
<dbReference type="OrthoDB" id="5599753at2759"/>
<evidence type="ECO:0000256" key="6">
    <source>
        <dbReference type="ARBA" id="ARBA00022833"/>
    </source>
</evidence>
<dbReference type="InterPro" id="IPR006629">
    <property type="entry name" value="LITAF"/>
</dbReference>
<evidence type="ECO:0000313" key="10">
    <source>
        <dbReference type="EMBL" id="KAF2897088.1"/>
    </source>
</evidence>
<feature type="compositionally biased region" description="Pro residues" evidence="8">
    <location>
        <begin position="9"/>
        <end position="20"/>
    </location>
</feature>
<feature type="domain" description="LITAF" evidence="9">
    <location>
        <begin position="37"/>
        <end position="117"/>
    </location>
</feature>
<name>A0A8K0GGC9_IGNLU</name>
<gene>
    <name evidence="10" type="ORF">ILUMI_09088</name>
</gene>
<keyword evidence="7" id="KW-0472">Membrane</keyword>
<dbReference type="EMBL" id="VTPC01004480">
    <property type="protein sequence ID" value="KAF2897088.1"/>
    <property type="molecule type" value="Genomic_DNA"/>
</dbReference>
<keyword evidence="6" id="KW-0862">Zinc</keyword>
<comment type="subcellular location">
    <subcellularLocation>
        <location evidence="2">Endosome membrane</location>
        <topology evidence="2">Peripheral membrane protein</topology>
    </subcellularLocation>
    <subcellularLocation>
        <location evidence="1">Late endosome membrane</location>
    </subcellularLocation>
    <subcellularLocation>
        <location evidence="3">Lysosome membrane</location>
        <topology evidence="3">Peripheral membrane protein</topology>
        <orientation evidence="3">Cytoplasmic side</orientation>
    </subcellularLocation>
</comment>
<evidence type="ECO:0000256" key="2">
    <source>
        <dbReference type="ARBA" id="ARBA00004481"/>
    </source>
</evidence>